<sequence>MTQRKSGWGAPTGRIAALHSLCTPLTAPANAQITCDQSTCALVCDQGFIGVGKRRTKCRWNASKQFFWKKQLGTCETCEDLTAPAHLVEECSFNFTGKKKCKYTCPAGENMMLPGSATQPKVFAAACKCPRGTNPRVCGWWGRKFSTTTAMAQADLDAITCIEGTATTAAPTTTSAAAASTTGAAGSTTGAAGSTTGAAGSTTGAAGSTTAAPVSTTAASGSTTGAPASTSAVPASSTTGGSNFRADCIAQLTADSHNDPTEACDAVIMHNTYRANHNADPFVIPSAALCAGAQAWADSEAAANENGIGGNPSMMHSNSADRPGEGENMAWSSSGALTLSEATTMWQSEDAYWDFTNHQNCVTENGATSCPSCIHGPNPGGFGDCGHFTQNVWKATTSVCVAKAVNSAGTFVVARYEPGGNFINQMTTQVDGGGPIDGNYVGTVHVPSP</sequence>
<feature type="domain" description="Sushi" evidence="3">
    <location>
        <begin position="22"/>
        <end position="75"/>
    </location>
</feature>
<dbReference type="Gene3D" id="2.10.70.10">
    <property type="entry name" value="Complement Module, domain 1"/>
    <property type="match status" value="1"/>
</dbReference>
<reference evidence="5" key="1">
    <citation type="journal article" date="2010" name="Science">
        <title>Plasticity of animal genome architecture unmasked by rapid evolution of a pelagic tunicate.</title>
        <authorList>
            <person name="Denoeud F."/>
            <person name="Henriet S."/>
            <person name="Mungpakdee S."/>
            <person name="Aury J.M."/>
            <person name="Da Silva C."/>
            <person name="Brinkmann H."/>
            <person name="Mikhaleva J."/>
            <person name="Olsen L.C."/>
            <person name="Jubin C."/>
            <person name="Canestro C."/>
            <person name="Bouquet J.M."/>
            <person name="Danks G."/>
            <person name="Poulain J."/>
            <person name="Campsteijn C."/>
            <person name="Adamski M."/>
            <person name="Cross I."/>
            <person name="Yadetie F."/>
            <person name="Muffato M."/>
            <person name="Louis A."/>
            <person name="Butcher S."/>
            <person name="Tsagkogeorga G."/>
            <person name="Konrad A."/>
            <person name="Singh S."/>
            <person name="Jensen M.F."/>
            <person name="Cong E.H."/>
            <person name="Eikeseth-Otteraa H."/>
            <person name="Noel B."/>
            <person name="Anthouard V."/>
            <person name="Porcel B.M."/>
            <person name="Kachouri-Lafond R."/>
            <person name="Nishino A."/>
            <person name="Ugolini M."/>
            <person name="Chourrout P."/>
            <person name="Nishida H."/>
            <person name="Aasland R."/>
            <person name="Huzurbazar S."/>
            <person name="Westhof E."/>
            <person name="Delsuc F."/>
            <person name="Lehrach H."/>
            <person name="Reinhardt R."/>
            <person name="Weissenbach J."/>
            <person name="Roy S.W."/>
            <person name="Artiguenave F."/>
            <person name="Postlethwait J.H."/>
            <person name="Manak J.R."/>
            <person name="Thompson E.M."/>
            <person name="Jaillon O."/>
            <person name="Du Pasquier L."/>
            <person name="Boudinot P."/>
            <person name="Liberles D.A."/>
            <person name="Volff J.N."/>
            <person name="Philippe H."/>
            <person name="Lenhard B."/>
            <person name="Roest Crollius H."/>
            <person name="Wincker P."/>
            <person name="Chourrout D."/>
        </authorList>
    </citation>
    <scope>NUCLEOTIDE SEQUENCE [LARGE SCALE GENOMIC DNA]</scope>
</reference>
<evidence type="ECO:0000259" key="4">
    <source>
        <dbReference type="SMART" id="SM00198"/>
    </source>
</evidence>
<accession>E4YAM6</accession>
<feature type="region of interest" description="Disordered" evidence="2">
    <location>
        <begin position="183"/>
        <end position="240"/>
    </location>
</feature>
<dbReference type="Gene3D" id="3.40.33.10">
    <property type="entry name" value="CAP"/>
    <property type="match status" value="1"/>
</dbReference>
<dbReference type="Pfam" id="PF00188">
    <property type="entry name" value="CAP"/>
    <property type="match status" value="1"/>
</dbReference>
<dbReference type="InterPro" id="IPR014044">
    <property type="entry name" value="CAP_dom"/>
</dbReference>
<feature type="region of interest" description="Disordered" evidence="2">
    <location>
        <begin position="303"/>
        <end position="331"/>
    </location>
</feature>
<protein>
    <recommendedName>
        <fullName evidence="6">SCP domain-containing protein</fullName>
    </recommendedName>
</protein>
<dbReference type="AlphaFoldDB" id="E4YAM6"/>
<dbReference type="Proteomes" id="UP000011014">
    <property type="component" value="Unassembled WGS sequence"/>
</dbReference>
<dbReference type="InterPro" id="IPR035940">
    <property type="entry name" value="CAP_sf"/>
</dbReference>
<evidence type="ECO:0000313" key="5">
    <source>
        <dbReference type="EMBL" id="CBY32613.1"/>
    </source>
</evidence>
<proteinExistence type="predicted"/>
<dbReference type="PANTHER" id="PTHR10334">
    <property type="entry name" value="CYSTEINE-RICH SECRETORY PROTEIN-RELATED"/>
    <property type="match status" value="1"/>
</dbReference>
<gene>
    <name evidence="5" type="ORF">GSOID_T00031953001</name>
</gene>
<evidence type="ECO:0000256" key="2">
    <source>
        <dbReference type="SAM" id="MobiDB-lite"/>
    </source>
</evidence>
<dbReference type="SUPFAM" id="SSF57535">
    <property type="entry name" value="Complement control module/SCR domain"/>
    <property type="match status" value="1"/>
</dbReference>
<organism evidence="5">
    <name type="scientific">Oikopleura dioica</name>
    <name type="common">Tunicate</name>
    <dbReference type="NCBI Taxonomy" id="34765"/>
    <lineage>
        <taxon>Eukaryota</taxon>
        <taxon>Metazoa</taxon>
        <taxon>Chordata</taxon>
        <taxon>Tunicata</taxon>
        <taxon>Appendicularia</taxon>
        <taxon>Copelata</taxon>
        <taxon>Oikopleuridae</taxon>
        <taxon>Oikopleura</taxon>
    </lineage>
</organism>
<name>E4YAM6_OIKDI</name>
<dbReference type="InterPro" id="IPR035976">
    <property type="entry name" value="Sushi/SCR/CCP_sf"/>
</dbReference>
<feature type="domain" description="SCP" evidence="4">
    <location>
        <begin position="261"/>
        <end position="424"/>
    </location>
</feature>
<dbReference type="SUPFAM" id="SSF55797">
    <property type="entry name" value="PR-1-like"/>
    <property type="match status" value="1"/>
</dbReference>
<evidence type="ECO:0000256" key="1">
    <source>
        <dbReference type="ARBA" id="ARBA00023157"/>
    </source>
</evidence>
<evidence type="ECO:0008006" key="6">
    <source>
        <dbReference type="Google" id="ProtNLM"/>
    </source>
</evidence>
<dbReference type="SMART" id="SM00198">
    <property type="entry name" value="SCP"/>
    <property type="match status" value="1"/>
</dbReference>
<evidence type="ECO:0000259" key="3">
    <source>
        <dbReference type="SMART" id="SM00032"/>
    </source>
</evidence>
<keyword evidence="1" id="KW-1015">Disulfide bond</keyword>
<dbReference type="EMBL" id="FN654362">
    <property type="protein sequence ID" value="CBY32613.1"/>
    <property type="molecule type" value="Genomic_DNA"/>
</dbReference>
<dbReference type="InterPro" id="IPR001283">
    <property type="entry name" value="CRISP-related"/>
</dbReference>
<dbReference type="SMART" id="SM00032">
    <property type="entry name" value="CCP"/>
    <property type="match status" value="1"/>
</dbReference>
<dbReference type="InterPro" id="IPR000436">
    <property type="entry name" value="Sushi_SCR_CCP_dom"/>
</dbReference>